<dbReference type="NCBIfam" id="TIGR01167">
    <property type="entry name" value="LPXTG_anchor"/>
    <property type="match status" value="1"/>
</dbReference>
<comment type="caution">
    <text evidence="8">The sequence shown here is derived from an EMBL/GenBank/DDBJ whole genome shotgun (WGS) entry which is preliminary data.</text>
</comment>
<proteinExistence type="predicted"/>
<dbReference type="InterPro" id="IPR019931">
    <property type="entry name" value="LPXTG_anchor"/>
</dbReference>
<dbReference type="RefSeq" id="WP_089136113.1">
    <property type="nucleotide sequence ID" value="NZ_BCMG01000001.1"/>
</dbReference>
<keyword evidence="1" id="KW-0134">Cell wall</keyword>
<dbReference type="Proteomes" id="UP000198402">
    <property type="component" value="Unassembled WGS sequence"/>
</dbReference>
<keyword evidence="6" id="KW-0812">Transmembrane</keyword>
<evidence type="ECO:0000256" key="5">
    <source>
        <dbReference type="SAM" id="MobiDB-lite"/>
    </source>
</evidence>
<evidence type="ECO:0000256" key="6">
    <source>
        <dbReference type="SAM" id="Phobius"/>
    </source>
</evidence>
<name>A0A1Z5H439_9LACO</name>
<dbReference type="AlphaFoldDB" id="A0A1Z5H439"/>
<dbReference type="STRING" id="1302250.GCA_001313225_00470"/>
<evidence type="ECO:0000256" key="1">
    <source>
        <dbReference type="ARBA" id="ARBA00022512"/>
    </source>
</evidence>
<keyword evidence="2" id="KW-0964">Secreted</keyword>
<keyword evidence="3" id="KW-0732">Signal</keyword>
<feature type="compositionally biased region" description="Polar residues" evidence="5">
    <location>
        <begin position="764"/>
        <end position="800"/>
    </location>
</feature>
<accession>A0A1Z5H439</accession>
<evidence type="ECO:0000256" key="2">
    <source>
        <dbReference type="ARBA" id="ARBA00022525"/>
    </source>
</evidence>
<dbReference type="Pfam" id="PF19258">
    <property type="entry name" value="KxYKxGKxW_sig"/>
    <property type="match status" value="1"/>
</dbReference>
<dbReference type="InterPro" id="IPR022263">
    <property type="entry name" value="KxYKxGKxW"/>
</dbReference>
<feature type="region of interest" description="Disordered" evidence="5">
    <location>
        <begin position="722"/>
        <end position="816"/>
    </location>
</feature>
<gene>
    <name evidence="8" type="ORF">IWT126_00341</name>
</gene>
<feature type="region of interest" description="Disordered" evidence="5">
    <location>
        <begin position="853"/>
        <end position="872"/>
    </location>
</feature>
<keyword evidence="6" id="KW-1133">Transmembrane helix</keyword>
<sequence>MLNSKDQTMHYKMYKAKKRWLFAGLGVVMMSGVLLTSGGIVAHADGTQMATTGQMQGTPVANTNAATNNRGNLAPTPVPAPADPVSPTDAYQAYKDGGYKTAQTALDNTRAQVKTDAQNYTTQKQAYQAKLDQYQTDVNSKAPNYQTSDPATRNTLNTEYTGVKSDYDNLASEQTQLADTVGGANLTAKAAQDKFDRLYNNLPANVKNAGVEVADYNAQTTAKATEQVTGATTKAYQTALNNQTGNLTTVLNDVTGPNDATGLATKETAKILVSTDSNQDGSVTATLYGKTYPDRNGDNKITYEDDILPVIKANLQSDLNPQNNQTDLKGSYGEIVALFNYMKQVADTAIPYQNADGTQGRIESANANSFSNVLNPNGSNMARNFGSDYATSLLTSIEDTKATLQAALKKIDDETGNTFDEAAFNKTFDDKLKAESIDIYTNQTNDMIQIAQNLLTAFKAASGDTIWKNSKAYTSPNTLVGTLTTAITAAQKNSTEGLAVLKNLAPSDNFLSTAYSKGDKDHGFTQTINSIWTDLYGTIDWFGTTISPLMKTDVTKAYLDDSNKPATAKDAAGNVIYSPDFIKAHDTVFNAATTLTNSVTKLMQQSAVISNDYGKVLNQLLTITDDYDYLTKSTLQPISNKGFSDQLTAPKPVQILAVQSTTPDSANQYQVQYVTTTGQSVGTGTFVGNPGDKVNAKVPDGYVLVPGEPGDQTVDNGKTVTFKVVPNSGTGEKTTPDKGQATVVPGDDNDGQPAERNAVGPDISQDTNITGNNDQDGKPSQTTSEGQTAKTDQTTNSGANGTAIRAGQAVNGGTTTQAGRAVSEGTATQNGQVVNDKTATQASQAASVIETGVKASGQKATITQSKLPQTNETNESAAAGLGVLGLITMLLSALGLKQRKRN</sequence>
<dbReference type="OrthoDB" id="2330071at2"/>
<protein>
    <recommendedName>
        <fullName evidence="7">Gram-positive cocci surface proteins LPxTG domain-containing protein</fullName>
    </recommendedName>
</protein>
<dbReference type="EMBL" id="BCMG01000001">
    <property type="protein sequence ID" value="GAT18076.1"/>
    <property type="molecule type" value="Genomic_DNA"/>
</dbReference>
<evidence type="ECO:0000259" key="7">
    <source>
        <dbReference type="PROSITE" id="PS50847"/>
    </source>
</evidence>
<keyword evidence="6" id="KW-0472">Membrane</keyword>
<organism evidence="8 9">
    <name type="scientific">Secundilactobacillus silagei JCM 19001</name>
    <dbReference type="NCBI Taxonomy" id="1302250"/>
    <lineage>
        <taxon>Bacteria</taxon>
        <taxon>Bacillati</taxon>
        <taxon>Bacillota</taxon>
        <taxon>Bacilli</taxon>
        <taxon>Lactobacillales</taxon>
        <taxon>Lactobacillaceae</taxon>
        <taxon>Secundilactobacillus</taxon>
    </lineage>
</organism>
<feature type="region of interest" description="Disordered" evidence="5">
    <location>
        <begin position="61"/>
        <end position="86"/>
    </location>
</feature>
<evidence type="ECO:0000256" key="3">
    <source>
        <dbReference type="ARBA" id="ARBA00022729"/>
    </source>
</evidence>
<keyword evidence="9" id="KW-1185">Reference proteome</keyword>
<evidence type="ECO:0000313" key="9">
    <source>
        <dbReference type="Proteomes" id="UP000198402"/>
    </source>
</evidence>
<feature type="transmembrane region" description="Helical" evidence="6">
    <location>
        <begin position="877"/>
        <end position="896"/>
    </location>
</feature>
<evidence type="ECO:0000313" key="8">
    <source>
        <dbReference type="EMBL" id="GAT18076.1"/>
    </source>
</evidence>
<feature type="transmembrane region" description="Helical" evidence="6">
    <location>
        <begin position="20"/>
        <end position="42"/>
    </location>
</feature>
<dbReference type="NCBIfam" id="TIGR03715">
    <property type="entry name" value="KxYKxGKxW"/>
    <property type="match status" value="1"/>
</dbReference>
<evidence type="ECO:0000256" key="4">
    <source>
        <dbReference type="ARBA" id="ARBA00023088"/>
    </source>
</evidence>
<reference evidence="8 9" key="1">
    <citation type="submission" date="2015-11" db="EMBL/GenBank/DDBJ databases">
        <title>Draft genome sequences of new species of the genus Lactobacillus isolated from orchardgrass silage.</title>
        <authorList>
            <person name="Tohno M."/>
            <person name="Tanizawa Y."/>
            <person name="Arita M."/>
        </authorList>
    </citation>
    <scope>NUCLEOTIDE SEQUENCE [LARGE SCALE GENOMIC DNA]</scope>
    <source>
        <strain evidence="8 9">IWT126</strain>
    </source>
</reference>
<dbReference type="PROSITE" id="PS50847">
    <property type="entry name" value="GRAM_POS_ANCHORING"/>
    <property type="match status" value="1"/>
</dbReference>
<feature type="domain" description="Gram-positive cocci surface proteins LPxTG" evidence="7">
    <location>
        <begin position="867"/>
        <end position="902"/>
    </location>
</feature>
<feature type="compositionally biased region" description="Polar residues" evidence="5">
    <location>
        <begin position="858"/>
        <end position="872"/>
    </location>
</feature>
<keyword evidence="4" id="KW-0572">Peptidoglycan-anchor</keyword>